<dbReference type="InterPro" id="IPR003165">
    <property type="entry name" value="Piwi"/>
</dbReference>
<dbReference type="AlphaFoldDB" id="A0A368SC74"/>
<reference evidence="2" key="1">
    <citation type="journal article" date="2012" name="Nat. Biotechnol.">
        <title>Reference genome sequence of the model plant Setaria.</title>
        <authorList>
            <person name="Bennetzen J.L."/>
            <person name="Schmutz J."/>
            <person name="Wang H."/>
            <person name="Percifield R."/>
            <person name="Hawkins J."/>
            <person name="Pontaroli A.C."/>
            <person name="Estep M."/>
            <person name="Feng L."/>
            <person name="Vaughn J.N."/>
            <person name="Grimwood J."/>
            <person name="Jenkins J."/>
            <person name="Barry K."/>
            <person name="Lindquist E."/>
            <person name="Hellsten U."/>
            <person name="Deshpande S."/>
            <person name="Wang X."/>
            <person name="Wu X."/>
            <person name="Mitros T."/>
            <person name="Triplett J."/>
            <person name="Yang X."/>
            <person name="Ye C.Y."/>
            <person name="Mauro-Herrera M."/>
            <person name="Wang L."/>
            <person name="Li P."/>
            <person name="Sharma M."/>
            <person name="Sharma R."/>
            <person name="Ronald P.C."/>
            <person name="Panaud O."/>
            <person name="Kellogg E.A."/>
            <person name="Brutnell T.P."/>
            <person name="Doust A.N."/>
            <person name="Tuskan G.A."/>
            <person name="Rokhsar D."/>
            <person name="Devos K.M."/>
        </authorList>
    </citation>
    <scope>NUCLEOTIDE SEQUENCE [LARGE SCALE GENOMIC DNA]</scope>
    <source>
        <strain evidence="2">Yugu1</strain>
    </source>
</reference>
<dbReference type="Gene3D" id="3.30.420.10">
    <property type="entry name" value="Ribonuclease H-like superfamily/Ribonuclease H"/>
    <property type="match status" value="1"/>
</dbReference>
<dbReference type="SUPFAM" id="SSF53098">
    <property type="entry name" value="Ribonuclease H-like"/>
    <property type="match status" value="1"/>
</dbReference>
<proteinExistence type="predicted"/>
<evidence type="ECO:0000313" key="2">
    <source>
        <dbReference type="EMBL" id="RCV40046.1"/>
    </source>
</evidence>
<sequence length="185" mass="21524">MEISRCFRYFYRGPCIREWSLISKYRALVRSQSPKMEMIDSLFKPRGTDDDGLIRECLIDFYTSSGKRKPDQIIIFRDGVSESQFNEVLNIELDQIIEACKFLDEKWNPKFTLIIAQKDHHTKIFIPGAPENVPLGTVVDNKVCHPRNYDFCMCSHAGMIEAGRKRALVDVCRYGKGNCENKWLF</sequence>
<dbReference type="STRING" id="4555.A0A368SC74"/>
<reference evidence="2" key="2">
    <citation type="submission" date="2015-07" db="EMBL/GenBank/DDBJ databases">
        <authorList>
            <person name="Noorani M."/>
        </authorList>
    </citation>
    <scope>NUCLEOTIDE SEQUENCE</scope>
    <source>
        <strain evidence="2">Yugu1</strain>
    </source>
</reference>
<dbReference type="OrthoDB" id="586263at2759"/>
<dbReference type="Pfam" id="PF02171">
    <property type="entry name" value="Piwi"/>
    <property type="match status" value="1"/>
</dbReference>
<gene>
    <name evidence="2" type="ORF">SETIT_9G019800v2</name>
</gene>
<dbReference type="PROSITE" id="PS50822">
    <property type="entry name" value="PIWI"/>
    <property type="match status" value="1"/>
</dbReference>
<evidence type="ECO:0000259" key="1">
    <source>
        <dbReference type="PROSITE" id="PS50822"/>
    </source>
</evidence>
<organism evidence="2">
    <name type="scientific">Setaria italica</name>
    <name type="common">Foxtail millet</name>
    <name type="synonym">Panicum italicum</name>
    <dbReference type="NCBI Taxonomy" id="4555"/>
    <lineage>
        <taxon>Eukaryota</taxon>
        <taxon>Viridiplantae</taxon>
        <taxon>Streptophyta</taxon>
        <taxon>Embryophyta</taxon>
        <taxon>Tracheophyta</taxon>
        <taxon>Spermatophyta</taxon>
        <taxon>Magnoliopsida</taxon>
        <taxon>Liliopsida</taxon>
        <taxon>Poales</taxon>
        <taxon>Poaceae</taxon>
        <taxon>PACMAD clade</taxon>
        <taxon>Panicoideae</taxon>
        <taxon>Panicodae</taxon>
        <taxon>Paniceae</taxon>
        <taxon>Cenchrinae</taxon>
        <taxon>Setaria</taxon>
    </lineage>
</organism>
<dbReference type="InterPro" id="IPR012337">
    <property type="entry name" value="RNaseH-like_sf"/>
</dbReference>
<dbReference type="InterPro" id="IPR036397">
    <property type="entry name" value="RNaseH_sf"/>
</dbReference>
<protein>
    <recommendedName>
        <fullName evidence="1">Piwi domain-containing protein</fullName>
    </recommendedName>
</protein>
<dbReference type="PANTHER" id="PTHR22891">
    <property type="entry name" value="EUKARYOTIC TRANSLATION INITIATION FACTOR 2C"/>
    <property type="match status" value="1"/>
</dbReference>
<dbReference type="GO" id="GO:0003676">
    <property type="term" value="F:nucleic acid binding"/>
    <property type="evidence" value="ECO:0007669"/>
    <property type="project" value="InterPro"/>
</dbReference>
<feature type="domain" description="Piwi" evidence="1">
    <location>
        <begin position="58"/>
        <end position="125"/>
    </location>
</feature>
<dbReference type="EMBL" id="CM003536">
    <property type="protein sequence ID" value="RCV40046.1"/>
    <property type="molecule type" value="Genomic_DNA"/>
</dbReference>
<accession>A0A368SC74</accession>
<name>A0A368SC74_SETIT</name>
<dbReference type="SMART" id="SM00950">
    <property type="entry name" value="Piwi"/>
    <property type="match status" value="1"/>
</dbReference>